<dbReference type="Gene3D" id="1.20.140.40">
    <property type="entry name" value="Invertase/pectin methylesterase inhibitor family protein"/>
    <property type="match status" value="1"/>
</dbReference>
<comment type="caution">
    <text evidence="5">The sequence shown here is derived from an EMBL/GenBank/DDBJ whole genome shotgun (WGS) entry which is preliminary data.</text>
</comment>
<dbReference type="CDD" id="cd15798">
    <property type="entry name" value="PMEI-like_3"/>
    <property type="match status" value="1"/>
</dbReference>
<gene>
    <name evidence="5" type="ORF">VNO77_25821</name>
</gene>
<organism evidence="5 6">
    <name type="scientific">Canavalia gladiata</name>
    <name type="common">Sword bean</name>
    <name type="synonym">Dolichos gladiatus</name>
    <dbReference type="NCBI Taxonomy" id="3824"/>
    <lineage>
        <taxon>Eukaryota</taxon>
        <taxon>Viridiplantae</taxon>
        <taxon>Streptophyta</taxon>
        <taxon>Embryophyta</taxon>
        <taxon>Tracheophyta</taxon>
        <taxon>Spermatophyta</taxon>
        <taxon>Magnoliopsida</taxon>
        <taxon>eudicotyledons</taxon>
        <taxon>Gunneridae</taxon>
        <taxon>Pentapetalae</taxon>
        <taxon>rosids</taxon>
        <taxon>fabids</taxon>
        <taxon>Fabales</taxon>
        <taxon>Fabaceae</taxon>
        <taxon>Papilionoideae</taxon>
        <taxon>50 kb inversion clade</taxon>
        <taxon>NPAAA clade</taxon>
        <taxon>indigoferoid/millettioid clade</taxon>
        <taxon>Phaseoleae</taxon>
        <taxon>Canavalia</taxon>
    </lineage>
</organism>
<dbReference type="Proteomes" id="UP001367508">
    <property type="component" value="Unassembled WGS sequence"/>
</dbReference>
<evidence type="ECO:0000256" key="1">
    <source>
        <dbReference type="ARBA" id="ARBA00022729"/>
    </source>
</evidence>
<evidence type="ECO:0000256" key="3">
    <source>
        <dbReference type="SAM" id="SignalP"/>
    </source>
</evidence>
<dbReference type="GO" id="GO:0004857">
    <property type="term" value="F:enzyme inhibitor activity"/>
    <property type="evidence" value="ECO:0007669"/>
    <property type="project" value="InterPro"/>
</dbReference>
<evidence type="ECO:0000313" key="6">
    <source>
        <dbReference type="Proteomes" id="UP001367508"/>
    </source>
</evidence>
<dbReference type="InterPro" id="IPR006501">
    <property type="entry name" value="Pectinesterase_inhib_dom"/>
</dbReference>
<dbReference type="AlphaFoldDB" id="A0AAN9KSP3"/>
<evidence type="ECO:0000256" key="2">
    <source>
        <dbReference type="ARBA" id="ARBA00038471"/>
    </source>
</evidence>
<accession>A0AAN9KSP3</accession>
<dbReference type="InterPro" id="IPR051955">
    <property type="entry name" value="PME_Inhibitor"/>
</dbReference>
<dbReference type="NCBIfam" id="TIGR01614">
    <property type="entry name" value="PME_inhib"/>
    <property type="match status" value="1"/>
</dbReference>
<dbReference type="SUPFAM" id="SSF101148">
    <property type="entry name" value="Plant invertase/pectin methylesterase inhibitor"/>
    <property type="match status" value="1"/>
</dbReference>
<feature type="chain" id="PRO_5042938494" description="Pectinesterase inhibitor domain-containing protein" evidence="3">
    <location>
        <begin position="32"/>
        <end position="232"/>
    </location>
</feature>
<dbReference type="PANTHER" id="PTHR31080">
    <property type="entry name" value="PECTINESTERASE INHIBITOR-LIKE"/>
    <property type="match status" value="1"/>
</dbReference>
<evidence type="ECO:0000259" key="4">
    <source>
        <dbReference type="SMART" id="SM00856"/>
    </source>
</evidence>
<evidence type="ECO:0000313" key="5">
    <source>
        <dbReference type="EMBL" id="KAK7322441.1"/>
    </source>
</evidence>
<dbReference type="InterPro" id="IPR035513">
    <property type="entry name" value="Invertase/methylesterase_inhib"/>
</dbReference>
<dbReference type="PANTHER" id="PTHR31080:SF15">
    <property type="entry name" value="INVERTASE"/>
    <property type="match status" value="1"/>
</dbReference>
<feature type="signal peptide" evidence="3">
    <location>
        <begin position="1"/>
        <end position="31"/>
    </location>
</feature>
<sequence length="232" mass="25643">MEANYHLKLASHHVLTIVIFILVAISSITSACNNSTTPTNSTQKTNTNYTTTLSSNYGNTTTIPSNSIQTFKNYIKTSCNLTTYPSICYQSLSPYASKIEGDPMKLCNVSLSLALKATHSASSTISNILKSHNLTSIAKQVVQDCFDNVKDSLGELKDSLNAMGDLNDGDRKFQISNIKTWMSASITDDETCSDEFDEMNVDATLRDKIRKIVLDVVRKTSNALYFVNNNMY</sequence>
<proteinExistence type="inferred from homology"/>
<keyword evidence="1 3" id="KW-0732">Signal</keyword>
<feature type="domain" description="Pectinesterase inhibitor" evidence="4">
    <location>
        <begin position="70"/>
        <end position="226"/>
    </location>
</feature>
<reference evidence="5 6" key="1">
    <citation type="submission" date="2024-01" db="EMBL/GenBank/DDBJ databases">
        <title>The genomes of 5 underutilized Papilionoideae crops provide insights into root nodulation and disease resistanc.</title>
        <authorList>
            <person name="Jiang F."/>
        </authorList>
    </citation>
    <scope>NUCLEOTIDE SEQUENCE [LARGE SCALE GENOMIC DNA]</scope>
    <source>
        <strain evidence="5">LVBAO_FW01</strain>
        <tissue evidence="5">Leaves</tissue>
    </source>
</reference>
<name>A0AAN9KSP3_CANGL</name>
<dbReference type="Pfam" id="PF04043">
    <property type="entry name" value="PMEI"/>
    <property type="match status" value="1"/>
</dbReference>
<comment type="similarity">
    <text evidence="2">Belongs to the PMEI family.</text>
</comment>
<dbReference type="EMBL" id="JAYMYQ010000006">
    <property type="protein sequence ID" value="KAK7322441.1"/>
    <property type="molecule type" value="Genomic_DNA"/>
</dbReference>
<keyword evidence="6" id="KW-1185">Reference proteome</keyword>
<dbReference type="SMART" id="SM00856">
    <property type="entry name" value="PMEI"/>
    <property type="match status" value="1"/>
</dbReference>
<protein>
    <recommendedName>
        <fullName evidence="4">Pectinesterase inhibitor domain-containing protein</fullName>
    </recommendedName>
</protein>